<dbReference type="STRING" id="1765967.BW247_02250"/>
<dbReference type="Pfam" id="PF06629">
    <property type="entry name" value="MipA"/>
    <property type="match status" value="1"/>
</dbReference>
<dbReference type="RefSeq" id="WP_076835439.1">
    <property type="nucleotide sequence ID" value="NZ_CP019434.1"/>
</dbReference>
<evidence type="ECO:0000313" key="3">
    <source>
        <dbReference type="Proteomes" id="UP000243807"/>
    </source>
</evidence>
<sequence>MRRILTILCLGLLPALAEAGTNGKPLWELGAGTYLLSLPAYPGATEYQTYLLPFPFVIYRGQFLRADRHGIRGVFFASPRLSLSLSATASPPVSSAHVPIRRGMPNLQPTFEVGPQLKLHLYRTPQATLDLRLAIRSVQTLRLTQIGWVAAPYLNLNLPDWRDSGWNLGLALGPDFGDRGYHRYFYDVAPQYATANRPTYRAPAGYSGTNLYLAANRRFGRFWVGGFLHYDSLQGAVFEHSPLVRTRRYLSAGVGVAWIFAQSTQRAAPAAAHAAR</sequence>
<evidence type="ECO:0000256" key="1">
    <source>
        <dbReference type="SAM" id="SignalP"/>
    </source>
</evidence>
<feature type="chain" id="PRO_5012591515" description="MipA/OmpV family protein" evidence="1">
    <location>
        <begin position="20"/>
        <end position="276"/>
    </location>
</feature>
<keyword evidence="3" id="KW-1185">Reference proteome</keyword>
<evidence type="ECO:0008006" key="4">
    <source>
        <dbReference type="Google" id="ProtNLM"/>
    </source>
</evidence>
<dbReference type="InterPro" id="IPR010583">
    <property type="entry name" value="MipA"/>
</dbReference>
<gene>
    <name evidence="2" type="ORF">BW247_02250</name>
</gene>
<dbReference type="AlphaFoldDB" id="A0A1P8UDX1"/>
<protein>
    <recommendedName>
        <fullName evidence="4">MipA/OmpV family protein</fullName>
    </recommendedName>
</protein>
<evidence type="ECO:0000313" key="2">
    <source>
        <dbReference type="EMBL" id="APZ42062.1"/>
    </source>
</evidence>
<reference evidence="2 3" key="1">
    <citation type="submission" date="2017-01" db="EMBL/GenBank/DDBJ databases">
        <title>Draft sequence of Acidihalobacter ferrooxidans strain DSM 14175 (strain V8).</title>
        <authorList>
            <person name="Khaleque H.N."/>
            <person name="Ramsay J.P."/>
            <person name="Murphy R.J.T."/>
            <person name="Kaksonen A.H."/>
            <person name="Boxall N.J."/>
            <person name="Watkin E.L.J."/>
        </authorList>
    </citation>
    <scope>NUCLEOTIDE SEQUENCE [LARGE SCALE GENOMIC DNA]</scope>
    <source>
        <strain evidence="2 3">V8</strain>
    </source>
</reference>
<name>A0A1P8UDX1_9GAMM</name>
<proteinExistence type="predicted"/>
<accession>A0A1P8UDX1</accession>
<organism evidence="2 3">
    <name type="scientific">Acidihalobacter ferrooxydans</name>
    <dbReference type="NCBI Taxonomy" id="1765967"/>
    <lineage>
        <taxon>Bacteria</taxon>
        <taxon>Pseudomonadati</taxon>
        <taxon>Pseudomonadota</taxon>
        <taxon>Gammaproteobacteria</taxon>
        <taxon>Chromatiales</taxon>
        <taxon>Ectothiorhodospiraceae</taxon>
        <taxon>Acidihalobacter</taxon>
    </lineage>
</organism>
<dbReference type="EMBL" id="CP019434">
    <property type="protein sequence ID" value="APZ42062.1"/>
    <property type="molecule type" value="Genomic_DNA"/>
</dbReference>
<keyword evidence="1" id="KW-0732">Signal</keyword>
<dbReference type="KEGG" id="afy:BW247_02250"/>
<feature type="signal peptide" evidence="1">
    <location>
        <begin position="1"/>
        <end position="19"/>
    </location>
</feature>
<dbReference type="Proteomes" id="UP000243807">
    <property type="component" value="Chromosome"/>
</dbReference>